<dbReference type="OrthoDB" id="25149at2759"/>
<accession>A0A1V8SFC1</accession>
<dbReference type="Proteomes" id="UP000192596">
    <property type="component" value="Unassembled WGS sequence"/>
</dbReference>
<evidence type="ECO:0000256" key="3">
    <source>
        <dbReference type="ARBA" id="ARBA00022679"/>
    </source>
</evidence>
<keyword evidence="3 7" id="KW-0808">Transferase</keyword>
<dbReference type="InterPro" id="IPR016966">
    <property type="entry name" value="Thiamin_pyrophosphokinase_euk"/>
</dbReference>
<dbReference type="GO" id="GO:0030975">
    <property type="term" value="F:thiamine binding"/>
    <property type="evidence" value="ECO:0007669"/>
    <property type="project" value="UniProtKB-UniRule"/>
</dbReference>
<evidence type="ECO:0000256" key="7">
    <source>
        <dbReference type="PIRNR" id="PIRNR031057"/>
    </source>
</evidence>
<dbReference type="Pfam" id="PF04263">
    <property type="entry name" value="TPK_catalytic"/>
    <property type="match status" value="1"/>
</dbReference>
<gene>
    <name evidence="9" type="ORF">B0A48_16145</name>
</gene>
<evidence type="ECO:0000313" key="10">
    <source>
        <dbReference type="Proteomes" id="UP000192596"/>
    </source>
</evidence>
<evidence type="ECO:0000256" key="2">
    <source>
        <dbReference type="ARBA" id="ARBA00006785"/>
    </source>
</evidence>
<dbReference type="GO" id="GO:0009229">
    <property type="term" value="P:thiamine diphosphate biosynthetic process"/>
    <property type="evidence" value="ECO:0007669"/>
    <property type="project" value="UniProtKB-UniRule"/>
</dbReference>
<dbReference type="PANTHER" id="PTHR13622:SF8">
    <property type="entry name" value="THIAMIN PYROPHOSPHOKINASE 1"/>
    <property type="match status" value="1"/>
</dbReference>
<evidence type="ECO:0000259" key="8">
    <source>
        <dbReference type="SMART" id="SM00983"/>
    </source>
</evidence>
<comment type="catalytic activity">
    <reaction evidence="7">
        <text>thiamine + ATP = thiamine diphosphate + AMP + H(+)</text>
        <dbReference type="Rhea" id="RHEA:11576"/>
        <dbReference type="ChEBI" id="CHEBI:15378"/>
        <dbReference type="ChEBI" id="CHEBI:18385"/>
        <dbReference type="ChEBI" id="CHEBI:30616"/>
        <dbReference type="ChEBI" id="CHEBI:58937"/>
        <dbReference type="ChEBI" id="CHEBI:456215"/>
    </reaction>
</comment>
<organism evidence="9 10">
    <name type="scientific">Cryoendolithus antarcticus</name>
    <dbReference type="NCBI Taxonomy" id="1507870"/>
    <lineage>
        <taxon>Eukaryota</taxon>
        <taxon>Fungi</taxon>
        <taxon>Dikarya</taxon>
        <taxon>Ascomycota</taxon>
        <taxon>Pezizomycotina</taxon>
        <taxon>Dothideomycetes</taxon>
        <taxon>Dothideomycetidae</taxon>
        <taxon>Cladosporiales</taxon>
        <taxon>Cladosporiaceae</taxon>
        <taxon>Cryoendolithus</taxon>
    </lineage>
</organism>
<dbReference type="GO" id="GO:0006772">
    <property type="term" value="P:thiamine metabolic process"/>
    <property type="evidence" value="ECO:0007669"/>
    <property type="project" value="InterPro"/>
</dbReference>
<proteinExistence type="inferred from homology"/>
<dbReference type="SUPFAM" id="SSF63999">
    <property type="entry name" value="Thiamin pyrophosphokinase, catalytic domain"/>
    <property type="match status" value="1"/>
</dbReference>
<dbReference type="InterPro" id="IPR007373">
    <property type="entry name" value="Thiamin_PyroPKinase_B1-bd"/>
</dbReference>
<dbReference type="STRING" id="1507870.A0A1V8SFC1"/>
<comment type="caution">
    <text evidence="9">The sequence shown here is derived from an EMBL/GenBank/DDBJ whole genome shotgun (WGS) entry which is preliminary data.</text>
</comment>
<dbReference type="InterPro" id="IPR036759">
    <property type="entry name" value="TPK_catalytic_sf"/>
</dbReference>
<dbReference type="GO" id="GO:0004788">
    <property type="term" value="F:thiamine diphosphokinase activity"/>
    <property type="evidence" value="ECO:0007669"/>
    <property type="project" value="UniProtKB-UniRule"/>
</dbReference>
<dbReference type="AlphaFoldDB" id="A0A1V8SFC1"/>
<comment type="pathway">
    <text evidence="1 7">Cofactor biosynthesis; thiamine diphosphate biosynthesis; thiamine diphosphate from thiamine: step 1/1.</text>
</comment>
<dbReference type="InParanoid" id="A0A1V8SFC1"/>
<evidence type="ECO:0000256" key="5">
    <source>
        <dbReference type="ARBA" id="ARBA00022777"/>
    </source>
</evidence>
<dbReference type="SMART" id="SM00983">
    <property type="entry name" value="TPK_B1_binding"/>
    <property type="match status" value="1"/>
</dbReference>
<dbReference type="InterPro" id="IPR007371">
    <property type="entry name" value="TPK_catalytic"/>
</dbReference>
<dbReference type="SUPFAM" id="SSF63862">
    <property type="entry name" value="Thiamin pyrophosphokinase, substrate-binding domain"/>
    <property type="match status" value="1"/>
</dbReference>
<keyword evidence="4 7" id="KW-0547">Nucleotide-binding</keyword>
<sequence length="277" mass="30925">MADSKQEKGSNPEDRRIELWPTRFLHSPWAKATASLPVPAEIALIILNSPLTDYETFKRLYSRASTVVCADGGANRLYNLLTSTFPDHAWDTALRKHLPSLIHGDLDSLTANVRSCYEELGVPVSKDPDQYSTDFGKGINQISFLQPDVRDILVLGSLGGRVDQGIGLLHELYREQVTRHPDVRFWLFSESSITFMLQPGTTVIHLPRDTGLVGRNVGILPVYGKAVIGTKGLEWDVQDWETEMGGMMSTSNHVLEDDVEITCDRELLFTVERGDAK</sequence>
<keyword evidence="5 7" id="KW-0418">Kinase</keyword>
<evidence type="ECO:0000256" key="6">
    <source>
        <dbReference type="ARBA" id="ARBA00022840"/>
    </source>
</evidence>
<dbReference type="PIRSF" id="PIRSF031057">
    <property type="entry name" value="Thiamin_pyrophosphokinase"/>
    <property type="match status" value="1"/>
</dbReference>
<dbReference type="EC" id="2.7.6.2" evidence="7"/>
<evidence type="ECO:0000256" key="4">
    <source>
        <dbReference type="ARBA" id="ARBA00022741"/>
    </source>
</evidence>
<dbReference type="InterPro" id="IPR006282">
    <property type="entry name" value="Thi_PPkinase"/>
</dbReference>
<evidence type="ECO:0000313" key="9">
    <source>
        <dbReference type="EMBL" id="OQN97835.1"/>
    </source>
</evidence>
<reference evidence="10" key="1">
    <citation type="submission" date="2017-03" db="EMBL/GenBank/DDBJ databases">
        <title>Genomes of endolithic fungi from Antarctica.</title>
        <authorList>
            <person name="Coleine C."/>
            <person name="Masonjones S."/>
            <person name="Stajich J.E."/>
        </authorList>
    </citation>
    <scope>NUCLEOTIDE SEQUENCE [LARGE SCALE GENOMIC DNA]</scope>
    <source>
        <strain evidence="10">CCFEE 5527</strain>
    </source>
</reference>
<comment type="similarity">
    <text evidence="2 7">Belongs to the thiamine pyrophosphokinase family.</text>
</comment>
<dbReference type="GO" id="GO:0016301">
    <property type="term" value="F:kinase activity"/>
    <property type="evidence" value="ECO:0007669"/>
    <property type="project" value="UniProtKB-UniRule"/>
</dbReference>
<dbReference type="NCBIfam" id="TIGR01378">
    <property type="entry name" value="thi_PPkinase"/>
    <property type="match status" value="1"/>
</dbReference>
<dbReference type="Pfam" id="PF04265">
    <property type="entry name" value="TPK_B1_binding"/>
    <property type="match status" value="1"/>
</dbReference>
<dbReference type="GO" id="GO:0005524">
    <property type="term" value="F:ATP binding"/>
    <property type="evidence" value="ECO:0007669"/>
    <property type="project" value="UniProtKB-UniRule"/>
</dbReference>
<protein>
    <recommendedName>
        <fullName evidence="7">Thiamine pyrophosphokinase</fullName>
        <ecNumber evidence="7">2.7.6.2</ecNumber>
    </recommendedName>
</protein>
<dbReference type="EMBL" id="NAJO01000050">
    <property type="protein sequence ID" value="OQN97835.1"/>
    <property type="molecule type" value="Genomic_DNA"/>
</dbReference>
<name>A0A1V8SFC1_9PEZI</name>
<dbReference type="InterPro" id="IPR036371">
    <property type="entry name" value="TPK_B1-bd_sf"/>
</dbReference>
<dbReference type="PANTHER" id="PTHR13622">
    <property type="entry name" value="THIAMIN PYROPHOSPHOKINASE"/>
    <property type="match status" value="1"/>
</dbReference>
<dbReference type="UniPathway" id="UPA00060">
    <property type="reaction ID" value="UER00597"/>
</dbReference>
<dbReference type="FunCoup" id="A0A1V8SFC1">
    <property type="interactions" value="536"/>
</dbReference>
<keyword evidence="6 7" id="KW-0067">ATP-binding</keyword>
<feature type="domain" description="Thiamin pyrophosphokinase thiamin-binding" evidence="8">
    <location>
        <begin position="200"/>
        <end position="268"/>
    </location>
</feature>
<dbReference type="CDD" id="cd07995">
    <property type="entry name" value="TPK"/>
    <property type="match status" value="1"/>
</dbReference>
<evidence type="ECO:0000256" key="1">
    <source>
        <dbReference type="ARBA" id="ARBA00005078"/>
    </source>
</evidence>
<keyword evidence="10" id="KW-1185">Reference proteome</keyword>
<dbReference type="Gene3D" id="3.40.50.10240">
    <property type="entry name" value="Thiamin pyrophosphokinase, catalytic domain"/>
    <property type="match status" value="1"/>
</dbReference>